<protein>
    <submittedName>
        <fullName evidence="2">Uncharacterized protein</fullName>
    </submittedName>
</protein>
<organism evidence="2 3">
    <name type="scientific">Citricoccus parietis</name>
    <dbReference type="NCBI Taxonomy" id="592307"/>
    <lineage>
        <taxon>Bacteria</taxon>
        <taxon>Bacillati</taxon>
        <taxon>Actinomycetota</taxon>
        <taxon>Actinomycetes</taxon>
        <taxon>Micrococcales</taxon>
        <taxon>Micrococcaceae</taxon>
        <taxon>Citricoccus</taxon>
    </lineage>
</organism>
<feature type="compositionally biased region" description="Low complexity" evidence="1">
    <location>
        <begin position="41"/>
        <end position="50"/>
    </location>
</feature>
<accession>A0ABV5FZT9</accession>
<evidence type="ECO:0000313" key="3">
    <source>
        <dbReference type="Proteomes" id="UP001589575"/>
    </source>
</evidence>
<comment type="caution">
    <text evidence="2">The sequence shown here is derived from an EMBL/GenBank/DDBJ whole genome shotgun (WGS) entry which is preliminary data.</text>
</comment>
<name>A0ABV5FZT9_9MICC</name>
<keyword evidence="3" id="KW-1185">Reference proteome</keyword>
<sequence>MRRLGAGLRAPVRGPGAGATPVRRGRRGAGPARPRDRHGTPLRAALLRASAPDRARPRACGRHRVRRPRHGHPQPLPAPGRPQWWRRGQWWPRRQGSGRPGHCAVRGGAGPGAGHGPAAFRGRFPSGCRDGGRSETSASPHGRRRRGSRRGPRRRLRSGS</sequence>
<dbReference type="EMBL" id="JBHMFI010000001">
    <property type="protein sequence ID" value="MFB9072182.1"/>
    <property type="molecule type" value="Genomic_DNA"/>
</dbReference>
<feature type="compositionally biased region" description="Basic residues" evidence="1">
    <location>
        <begin position="141"/>
        <end position="160"/>
    </location>
</feature>
<proteinExistence type="predicted"/>
<evidence type="ECO:0000313" key="2">
    <source>
        <dbReference type="EMBL" id="MFB9072182.1"/>
    </source>
</evidence>
<dbReference type="Proteomes" id="UP001589575">
    <property type="component" value="Unassembled WGS sequence"/>
</dbReference>
<feature type="compositionally biased region" description="Low complexity" evidence="1">
    <location>
        <begin position="81"/>
        <end position="97"/>
    </location>
</feature>
<evidence type="ECO:0000256" key="1">
    <source>
        <dbReference type="SAM" id="MobiDB-lite"/>
    </source>
</evidence>
<gene>
    <name evidence="2" type="ORF">ACFFX0_13600</name>
</gene>
<reference evidence="2 3" key="1">
    <citation type="submission" date="2024-09" db="EMBL/GenBank/DDBJ databases">
        <authorList>
            <person name="Sun Q."/>
            <person name="Mori K."/>
        </authorList>
    </citation>
    <scope>NUCLEOTIDE SEQUENCE [LARGE SCALE GENOMIC DNA]</scope>
    <source>
        <strain evidence="2 3">CCM 7609</strain>
    </source>
</reference>
<feature type="region of interest" description="Disordered" evidence="1">
    <location>
        <begin position="1"/>
        <end position="160"/>
    </location>
</feature>
<feature type="compositionally biased region" description="Basic residues" evidence="1">
    <location>
        <begin position="57"/>
        <end position="72"/>
    </location>
</feature>